<organism evidence="1 2">
    <name type="scientific">Parastrongyloides trichosuri</name>
    <name type="common">Possum-specific nematode worm</name>
    <dbReference type="NCBI Taxonomy" id="131310"/>
    <lineage>
        <taxon>Eukaryota</taxon>
        <taxon>Metazoa</taxon>
        <taxon>Ecdysozoa</taxon>
        <taxon>Nematoda</taxon>
        <taxon>Chromadorea</taxon>
        <taxon>Rhabditida</taxon>
        <taxon>Tylenchina</taxon>
        <taxon>Panagrolaimomorpha</taxon>
        <taxon>Strongyloidoidea</taxon>
        <taxon>Strongyloididae</taxon>
        <taxon>Parastrongyloides</taxon>
    </lineage>
</organism>
<reference evidence="2" key="1">
    <citation type="submission" date="2017-02" db="UniProtKB">
        <authorList>
            <consortium name="WormBaseParasite"/>
        </authorList>
    </citation>
    <scope>IDENTIFICATION</scope>
</reference>
<name>A0A0N4ZJU6_PARTI</name>
<dbReference type="AlphaFoldDB" id="A0A0N4ZJU6"/>
<keyword evidence="1" id="KW-1185">Reference proteome</keyword>
<evidence type="ECO:0000313" key="1">
    <source>
        <dbReference type="Proteomes" id="UP000038045"/>
    </source>
</evidence>
<evidence type="ECO:0000313" key="2">
    <source>
        <dbReference type="WBParaSite" id="PTRK_0000838300.1"/>
    </source>
</evidence>
<sequence>MLYSKNTIIKDCCEIKLSFLTTHHFMKSFIWFIILLEFVLSDLPVWDSNRYIFEAYLKSWSLKSKYYYKENPSKRIYNKDIKALDYIILRNLPIITIDVTNYESEELGIVFEEYKSSPKQTITMNYNKDYYLIESSRASCHLSFCEIGLFFYHYSVYGQDIVTKKVTDFAMVLYVMLTSESGIFYISKLAINQNHYPLMVCPYTVWTTEYGKVKFHPFVTSGIEYASFRKRHILAPIYPQAKYEGNFIFGEIEYVDETKLKVGFQLDKKYGFTDISVGMIGNINENIVCLSTNSEKDYIYFTYNDLNKDNIE</sequence>
<proteinExistence type="predicted"/>
<dbReference type="WBParaSite" id="PTRK_0000838300.1">
    <property type="protein sequence ID" value="PTRK_0000838300.1"/>
    <property type="gene ID" value="PTRK_0000838300"/>
</dbReference>
<dbReference type="Proteomes" id="UP000038045">
    <property type="component" value="Unplaced"/>
</dbReference>
<protein>
    <submittedName>
        <fullName evidence="2">Peptidase A1 domain-containing protein</fullName>
    </submittedName>
</protein>
<accession>A0A0N4ZJU6</accession>